<keyword evidence="1" id="KW-1133">Transmembrane helix</keyword>
<name>A0A4P9Z4D1_9FUNG</name>
<dbReference type="Proteomes" id="UP000278143">
    <property type="component" value="Unassembled WGS sequence"/>
</dbReference>
<evidence type="ECO:0000313" key="3">
    <source>
        <dbReference type="Proteomes" id="UP000278143"/>
    </source>
</evidence>
<feature type="transmembrane region" description="Helical" evidence="1">
    <location>
        <begin position="44"/>
        <end position="66"/>
    </location>
</feature>
<feature type="non-terminal residue" evidence="2">
    <location>
        <position position="67"/>
    </location>
</feature>
<organism evidence="2 3">
    <name type="scientific">Syncephalis pseudoplumigaleata</name>
    <dbReference type="NCBI Taxonomy" id="1712513"/>
    <lineage>
        <taxon>Eukaryota</taxon>
        <taxon>Fungi</taxon>
        <taxon>Fungi incertae sedis</taxon>
        <taxon>Zoopagomycota</taxon>
        <taxon>Zoopagomycotina</taxon>
        <taxon>Zoopagomycetes</taxon>
        <taxon>Zoopagales</taxon>
        <taxon>Piptocephalidaceae</taxon>
        <taxon>Syncephalis</taxon>
    </lineage>
</organism>
<reference evidence="3" key="1">
    <citation type="journal article" date="2018" name="Nat. Microbiol.">
        <title>Leveraging single-cell genomics to expand the fungal tree of life.</title>
        <authorList>
            <person name="Ahrendt S.R."/>
            <person name="Quandt C.A."/>
            <person name="Ciobanu D."/>
            <person name="Clum A."/>
            <person name="Salamov A."/>
            <person name="Andreopoulos B."/>
            <person name="Cheng J.F."/>
            <person name="Woyke T."/>
            <person name="Pelin A."/>
            <person name="Henrissat B."/>
            <person name="Reynolds N.K."/>
            <person name="Benny G.L."/>
            <person name="Smith M.E."/>
            <person name="James T.Y."/>
            <person name="Grigoriev I.V."/>
        </authorList>
    </citation>
    <scope>NUCLEOTIDE SEQUENCE [LARGE SCALE GENOMIC DNA]</scope>
    <source>
        <strain evidence="3">Benny S71-1</strain>
    </source>
</reference>
<dbReference type="OrthoDB" id="370884at2759"/>
<protein>
    <submittedName>
        <fullName evidence="2">Uncharacterized protein</fullName>
    </submittedName>
</protein>
<dbReference type="EMBL" id="KZ989432">
    <property type="protein sequence ID" value="RKP26410.1"/>
    <property type="molecule type" value="Genomic_DNA"/>
</dbReference>
<accession>A0A4P9Z4D1</accession>
<proteinExistence type="predicted"/>
<evidence type="ECO:0000256" key="1">
    <source>
        <dbReference type="SAM" id="Phobius"/>
    </source>
</evidence>
<gene>
    <name evidence="2" type="ORF">SYNPS1DRAFT_5687</name>
</gene>
<dbReference type="AlphaFoldDB" id="A0A4P9Z4D1"/>
<keyword evidence="3" id="KW-1185">Reference proteome</keyword>
<feature type="non-terminal residue" evidence="2">
    <location>
        <position position="1"/>
    </location>
</feature>
<keyword evidence="1" id="KW-0812">Transmembrane</keyword>
<keyword evidence="1" id="KW-0472">Membrane</keyword>
<evidence type="ECO:0000313" key="2">
    <source>
        <dbReference type="EMBL" id="RKP26410.1"/>
    </source>
</evidence>
<sequence length="67" mass="7527">TEKRGIWEWFSQAVTVCCVDVALDHFGRLRAPNVRQAWREKVALCFIILCISAAFGFLTFGFSGLAC</sequence>